<keyword evidence="3" id="KW-1185">Reference proteome</keyword>
<dbReference type="GO" id="GO:0005886">
    <property type="term" value="C:plasma membrane"/>
    <property type="evidence" value="ECO:0007669"/>
    <property type="project" value="EnsemblFungi"/>
</dbReference>
<feature type="compositionally biased region" description="Polar residues" evidence="1">
    <location>
        <begin position="202"/>
        <end position="225"/>
    </location>
</feature>
<dbReference type="GO" id="GO:0043200">
    <property type="term" value="P:response to amino acid"/>
    <property type="evidence" value="ECO:0007669"/>
    <property type="project" value="EnsemblFungi"/>
</dbReference>
<evidence type="ECO:0008006" key="4">
    <source>
        <dbReference type="Google" id="ProtNLM"/>
    </source>
</evidence>
<feature type="region of interest" description="Disordered" evidence="1">
    <location>
        <begin position="202"/>
        <end position="332"/>
    </location>
</feature>
<dbReference type="OrthoDB" id="5324744at2759"/>
<accession>A0A1E4TZB8</accession>
<dbReference type="AlphaFoldDB" id="A0A1E4TZB8"/>
<name>A0A1E4TZB8_PACTA</name>
<dbReference type="SUPFAM" id="SSF69322">
    <property type="entry name" value="Tricorn protease domain 2"/>
    <property type="match status" value="1"/>
</dbReference>
<feature type="compositionally biased region" description="Polar residues" evidence="1">
    <location>
        <begin position="236"/>
        <end position="260"/>
    </location>
</feature>
<evidence type="ECO:0000313" key="3">
    <source>
        <dbReference type="Proteomes" id="UP000094236"/>
    </source>
</evidence>
<reference evidence="3" key="1">
    <citation type="submission" date="2016-05" db="EMBL/GenBank/DDBJ databases">
        <title>Comparative genomics of biotechnologically important yeasts.</title>
        <authorList>
            <consortium name="DOE Joint Genome Institute"/>
            <person name="Riley R."/>
            <person name="Haridas S."/>
            <person name="Wolfe K.H."/>
            <person name="Lopes M.R."/>
            <person name="Hittinger C.T."/>
            <person name="Goker M."/>
            <person name="Salamov A."/>
            <person name="Wisecaver J."/>
            <person name="Long T.M."/>
            <person name="Aerts A.L."/>
            <person name="Barry K."/>
            <person name="Choi C."/>
            <person name="Clum A."/>
            <person name="Coughlan A.Y."/>
            <person name="Deshpande S."/>
            <person name="Douglass A.P."/>
            <person name="Hanson S.J."/>
            <person name="Klenk H.-P."/>
            <person name="Labutti K."/>
            <person name="Lapidus A."/>
            <person name="Lindquist E."/>
            <person name="Lipzen A."/>
            <person name="Meier-Kolthoff J.P."/>
            <person name="Ohm R.A."/>
            <person name="Otillar R.P."/>
            <person name="Pangilinan J."/>
            <person name="Peng Y."/>
            <person name="Rokas A."/>
            <person name="Rosa C.A."/>
            <person name="Scheuner C."/>
            <person name="Sibirny A.A."/>
            <person name="Slot J.C."/>
            <person name="Stielow J.B."/>
            <person name="Sun H."/>
            <person name="Kurtzman C.P."/>
            <person name="Blackwell M."/>
            <person name="Grigoriev I.V."/>
            <person name="Jeffries T.W."/>
        </authorList>
    </citation>
    <scope>NUCLEOTIDE SEQUENCE [LARGE SCALE GENOMIC DNA]</scope>
    <source>
        <strain evidence="3">NRRL Y-2460</strain>
    </source>
</reference>
<proteinExistence type="predicted"/>
<dbReference type="EMBL" id="KV454012">
    <property type="protein sequence ID" value="ODV97091.1"/>
    <property type="molecule type" value="Genomic_DNA"/>
</dbReference>
<protein>
    <recommendedName>
        <fullName evidence="4">SPS-sensor component PTR3</fullName>
    </recommendedName>
</protein>
<feature type="compositionally biased region" description="Low complexity" evidence="1">
    <location>
        <begin position="261"/>
        <end position="329"/>
    </location>
</feature>
<feature type="compositionally biased region" description="Basic residues" evidence="1">
    <location>
        <begin position="104"/>
        <end position="120"/>
    </location>
</feature>
<dbReference type="Proteomes" id="UP000094236">
    <property type="component" value="Unassembled WGS sequence"/>
</dbReference>
<evidence type="ECO:0000256" key="1">
    <source>
        <dbReference type="SAM" id="MobiDB-lite"/>
    </source>
</evidence>
<organism evidence="2 3">
    <name type="scientific">Pachysolen tannophilus NRRL Y-2460</name>
    <dbReference type="NCBI Taxonomy" id="669874"/>
    <lineage>
        <taxon>Eukaryota</taxon>
        <taxon>Fungi</taxon>
        <taxon>Dikarya</taxon>
        <taxon>Ascomycota</taxon>
        <taxon>Saccharomycotina</taxon>
        <taxon>Pichiomycetes</taxon>
        <taxon>Pachysolenaceae</taxon>
        <taxon>Pachysolen</taxon>
    </lineage>
</organism>
<feature type="region of interest" description="Disordered" evidence="1">
    <location>
        <begin position="104"/>
        <end position="131"/>
    </location>
</feature>
<evidence type="ECO:0000313" key="2">
    <source>
        <dbReference type="EMBL" id="ODV97091.1"/>
    </source>
</evidence>
<gene>
    <name evidence="2" type="ORF">PACTADRAFT_74661</name>
</gene>
<sequence length="804" mass="89499">MENGIVTNEVVADCAILSCGCLISESLYNRLLDEGITTSDTTTSGKYIRCPTCQNKFSTYLADATQLRALFTIVSGLKESNNFNNINNNDAISDTSDTVKKKLSLSSKRRRSSATRRNSSHHQQAQHVDDSQKVSLLAAFHEIVSNFNNNLGDKDNDNTSVKNSYKELSTTKNEENLINTSSTSPSNVEDWIATINDSTDLKSFSKNSSSIGRQNDINPGCTNPELSPISIPSKEYSGTDTAEISNKSPTARKNSISNLSQALRQQAALQQQQQQQEQEAAAEQQQVSAPHALSSLASLSSSTTKPLTKSSSATAVGGTTVNTSSMTTTPLHRSKTNDELLFAKNFPFFKKQYQYSTHASKFFLKNRSTKLFINNDISPNLHKFVLLTEKKWEVYSMNPDLPQEAPELYCCGKNSGEYGINFSALVKSNMDDFIKNSNYSSKTETKDEMKEKLANWEHLFCKLSNNFLIIAGTRGILRVYDLNQHGKPIYTYCSKFPIRCIDISANEKFISLGITGKDKYTGSEQALIVLLKVVCFFNEDINMDNDNFKDTQYAFGDYNSLEPSAADLSLKDATFTQPKSTSREFVFRVDPITITLPYRDPINILQFSPNSQYLSCATALESRFMIISITDPNEPKLIMKSLRSLDTSLESEGITDLNIFPDNRLMVITSVAYNSSPIIIDTKVSSISNLQGIAQPIMLLRVSEVGSNIHKACVSPRCDAVAFLDRNGLVYLMSSPHMDDNENKRIVIVTEVSSAYRMKEAATIKFDKDGYKLFILDRKGVLYIEDFTAGSPQNHDITRCKLIS</sequence>
<dbReference type="STRING" id="669874.A0A1E4TZB8"/>